<dbReference type="RefSeq" id="WP_133227807.1">
    <property type="nucleotide sequence ID" value="NZ_SOZE01000004.1"/>
</dbReference>
<protein>
    <recommendedName>
        <fullName evidence="5">Type I restriction modification DNA specificity domain-containing protein</fullName>
    </recommendedName>
</protein>
<evidence type="ECO:0000259" key="5">
    <source>
        <dbReference type="Pfam" id="PF01420"/>
    </source>
</evidence>
<dbReference type="Proteomes" id="UP000297540">
    <property type="component" value="Unassembled WGS sequence"/>
</dbReference>
<feature type="domain" description="Type I restriction modification DNA specificity" evidence="5">
    <location>
        <begin position="295"/>
        <end position="476"/>
    </location>
</feature>
<dbReference type="SUPFAM" id="SSF116734">
    <property type="entry name" value="DNA methylase specificity domain"/>
    <property type="match status" value="2"/>
</dbReference>
<dbReference type="CDD" id="cd17517">
    <property type="entry name" value="RMtype1_S_EcoKI_StySPI-TRD2-CR2_like"/>
    <property type="match status" value="1"/>
</dbReference>
<keyword evidence="2" id="KW-0680">Restriction system</keyword>
<comment type="similarity">
    <text evidence="1">Belongs to the type-I restriction system S methylase family.</text>
</comment>
<dbReference type="InterPro" id="IPR051212">
    <property type="entry name" value="Type-I_RE_S_subunit"/>
</dbReference>
<comment type="caution">
    <text evidence="6">The sequence shown here is derived from an EMBL/GenBank/DDBJ whole genome shotgun (WGS) entry which is preliminary data.</text>
</comment>
<evidence type="ECO:0000313" key="7">
    <source>
        <dbReference type="Proteomes" id="UP000297540"/>
    </source>
</evidence>
<keyword evidence="3" id="KW-0238">DNA-binding</keyword>
<dbReference type="PANTHER" id="PTHR43140:SF1">
    <property type="entry name" value="TYPE I RESTRICTION ENZYME ECOKI SPECIFICITY SUBUNIT"/>
    <property type="match status" value="1"/>
</dbReference>
<feature type="domain" description="Type I restriction modification DNA specificity" evidence="5">
    <location>
        <begin position="34"/>
        <end position="190"/>
    </location>
</feature>
<dbReference type="Gene3D" id="3.90.220.20">
    <property type="entry name" value="DNA methylase specificity domains"/>
    <property type="match status" value="2"/>
</dbReference>
<organism evidence="6 7">
    <name type="scientific">Mucilaginibacter psychrotolerans</name>
    <dbReference type="NCBI Taxonomy" id="1524096"/>
    <lineage>
        <taxon>Bacteria</taxon>
        <taxon>Pseudomonadati</taxon>
        <taxon>Bacteroidota</taxon>
        <taxon>Sphingobacteriia</taxon>
        <taxon>Sphingobacteriales</taxon>
        <taxon>Sphingobacteriaceae</taxon>
        <taxon>Mucilaginibacter</taxon>
    </lineage>
</organism>
<dbReference type="GO" id="GO:0003677">
    <property type="term" value="F:DNA binding"/>
    <property type="evidence" value="ECO:0007669"/>
    <property type="project" value="UniProtKB-KW"/>
</dbReference>
<evidence type="ECO:0000256" key="1">
    <source>
        <dbReference type="ARBA" id="ARBA00010923"/>
    </source>
</evidence>
<dbReference type="PANTHER" id="PTHR43140">
    <property type="entry name" value="TYPE-1 RESTRICTION ENZYME ECOKI SPECIFICITY PROTEIN"/>
    <property type="match status" value="1"/>
</dbReference>
<dbReference type="InterPro" id="IPR000055">
    <property type="entry name" value="Restrct_endonuc_typeI_TRD"/>
</dbReference>
<name>A0A4Y8SKI5_9SPHI</name>
<keyword evidence="7" id="KW-1185">Reference proteome</keyword>
<evidence type="ECO:0000256" key="2">
    <source>
        <dbReference type="ARBA" id="ARBA00022747"/>
    </source>
</evidence>
<dbReference type="AlphaFoldDB" id="A0A4Y8SKI5"/>
<accession>A0A4Y8SKI5</accession>
<dbReference type="CDD" id="cd17515">
    <property type="entry name" value="RMtype1_S_MjaORF132P_Sau1132ORF3780P-TRD1-CR1_like"/>
    <property type="match status" value="1"/>
</dbReference>
<gene>
    <name evidence="6" type="ORF">E2R66_06125</name>
</gene>
<reference evidence="6 7" key="1">
    <citation type="journal article" date="2017" name="Int. J. Syst. Evol. Microbiol.">
        <title>Mucilaginibacterpsychrotolerans sp. nov., isolated from peatlands.</title>
        <authorList>
            <person name="Deng Y."/>
            <person name="Shen L."/>
            <person name="Xu B."/>
            <person name="Liu Y."/>
            <person name="Gu Z."/>
            <person name="Liu H."/>
            <person name="Zhou Y."/>
        </authorList>
    </citation>
    <scope>NUCLEOTIDE SEQUENCE [LARGE SCALE GENOMIC DNA]</scope>
    <source>
        <strain evidence="6 7">NH7-4</strain>
    </source>
</reference>
<dbReference type="InterPro" id="IPR044946">
    <property type="entry name" value="Restrct_endonuc_typeI_TRD_sf"/>
</dbReference>
<dbReference type="Pfam" id="PF01420">
    <property type="entry name" value="Methylase_S"/>
    <property type="match status" value="2"/>
</dbReference>
<dbReference type="OrthoDB" id="9816225at2"/>
<evidence type="ECO:0000256" key="3">
    <source>
        <dbReference type="ARBA" id="ARBA00023125"/>
    </source>
</evidence>
<dbReference type="EMBL" id="SOZE01000004">
    <property type="protein sequence ID" value="TFF39195.1"/>
    <property type="molecule type" value="Genomic_DNA"/>
</dbReference>
<evidence type="ECO:0000313" key="6">
    <source>
        <dbReference type="EMBL" id="TFF39195.1"/>
    </source>
</evidence>
<feature type="coiled-coil region" evidence="4">
    <location>
        <begin position="460"/>
        <end position="487"/>
    </location>
</feature>
<keyword evidence="4" id="KW-0175">Coiled coil</keyword>
<proteinExistence type="inferred from homology"/>
<dbReference type="GO" id="GO:0009307">
    <property type="term" value="P:DNA restriction-modification system"/>
    <property type="evidence" value="ECO:0007669"/>
    <property type="project" value="UniProtKB-KW"/>
</dbReference>
<sequence length="503" mass="57294">MKINYADYIKNADASVLVAEAIFSELELTYPIKYISEVAKTTSGGTPLRSNPDYYNGDVPWIKSGELNDGIIENAEEFITQKGLANSSAKLHPPNTLLLAMYGATAGRTGKAKIASSTNQAVCALFPKEEIEQDYLFWFLRQYRHKFIEISKGGAQPNISQSVINLTKLPVPSKDLQLQIVQFLFELEANKDIDFSKVPIQFRAKVTKVFTAKNNVFKISDEITHQLHLVKKLRRQLLQNAVQGKLVAQNPDDEHASILLQKIKAEKEQLIKDKKLKKEKELPPIKPEEIPFDIPENWVWCRLGEITSTISNGLYKPEHFYQQSGYISLRMFNIQHGQIDLKKVRRVVLNEQELDTYLLEENDILVNRVNSLELVGKSAIIKNIGEPAVFESMNMRLRLLLKDQMAQFVNQILLEERTRVYFYSNAKVANGQVSINQSQLFHLLIPLPPLAEQRRIIEKLNQLMKTCDALEASIKQSQLQNQQLLQQVLREALTKEAEPVAVA</sequence>
<evidence type="ECO:0000256" key="4">
    <source>
        <dbReference type="SAM" id="Coils"/>
    </source>
</evidence>